<feature type="compositionally biased region" description="Acidic residues" evidence="1">
    <location>
        <begin position="441"/>
        <end position="458"/>
    </location>
</feature>
<dbReference type="InterPro" id="IPR029058">
    <property type="entry name" value="AB_hydrolase_fold"/>
</dbReference>
<feature type="region of interest" description="Disordered" evidence="1">
    <location>
        <begin position="416"/>
        <end position="458"/>
    </location>
</feature>
<keyword evidence="2" id="KW-0732">Signal</keyword>
<evidence type="ECO:0000313" key="4">
    <source>
        <dbReference type="Proteomes" id="UP000823858"/>
    </source>
</evidence>
<accession>A0A9D2QEM0</accession>
<dbReference type="EMBL" id="DWVP01000001">
    <property type="protein sequence ID" value="HJC84122.1"/>
    <property type="molecule type" value="Genomic_DNA"/>
</dbReference>
<dbReference type="InterPro" id="IPR050583">
    <property type="entry name" value="Mycobacterial_A85_antigen"/>
</dbReference>
<dbReference type="GO" id="GO:0016747">
    <property type="term" value="F:acyltransferase activity, transferring groups other than amino-acyl groups"/>
    <property type="evidence" value="ECO:0007669"/>
    <property type="project" value="TreeGrafter"/>
</dbReference>
<dbReference type="Proteomes" id="UP000823858">
    <property type="component" value="Unassembled WGS sequence"/>
</dbReference>
<feature type="signal peptide" evidence="2">
    <location>
        <begin position="1"/>
        <end position="30"/>
    </location>
</feature>
<organism evidence="3 4">
    <name type="scientific">Candidatus Corynebacterium faecigallinarum</name>
    <dbReference type="NCBI Taxonomy" id="2838528"/>
    <lineage>
        <taxon>Bacteria</taxon>
        <taxon>Bacillati</taxon>
        <taxon>Actinomycetota</taxon>
        <taxon>Actinomycetes</taxon>
        <taxon>Mycobacteriales</taxon>
        <taxon>Corynebacteriaceae</taxon>
        <taxon>Corynebacterium</taxon>
    </lineage>
</organism>
<evidence type="ECO:0000256" key="2">
    <source>
        <dbReference type="SAM" id="SignalP"/>
    </source>
</evidence>
<reference evidence="3" key="1">
    <citation type="journal article" date="2021" name="PeerJ">
        <title>Extensive microbial diversity within the chicken gut microbiome revealed by metagenomics and culture.</title>
        <authorList>
            <person name="Gilroy R."/>
            <person name="Ravi A."/>
            <person name="Getino M."/>
            <person name="Pursley I."/>
            <person name="Horton D.L."/>
            <person name="Alikhan N.F."/>
            <person name="Baker D."/>
            <person name="Gharbi K."/>
            <person name="Hall N."/>
            <person name="Watson M."/>
            <person name="Adriaenssens E.M."/>
            <person name="Foster-Nyarko E."/>
            <person name="Jarju S."/>
            <person name="Secka A."/>
            <person name="Antonio M."/>
            <person name="Oren A."/>
            <person name="Chaudhuri R.R."/>
            <person name="La Ragione R."/>
            <person name="Hildebrand F."/>
            <person name="Pallen M.J."/>
        </authorList>
    </citation>
    <scope>NUCLEOTIDE SEQUENCE</scope>
    <source>
        <strain evidence="3">ChiHjej13B12-4958</strain>
    </source>
</reference>
<protein>
    <submittedName>
        <fullName evidence="3">Esterase family protein</fullName>
    </submittedName>
</protein>
<dbReference type="Gene3D" id="3.40.50.1820">
    <property type="entry name" value="alpha/beta hydrolase"/>
    <property type="match status" value="1"/>
</dbReference>
<dbReference type="AlphaFoldDB" id="A0A9D2QEM0"/>
<dbReference type="PANTHER" id="PTHR48098">
    <property type="entry name" value="ENTEROCHELIN ESTERASE-RELATED"/>
    <property type="match status" value="1"/>
</dbReference>
<name>A0A9D2QEM0_9CORY</name>
<feature type="compositionally biased region" description="Polar residues" evidence="1">
    <location>
        <begin position="422"/>
        <end position="431"/>
    </location>
</feature>
<dbReference type="InterPro" id="IPR000801">
    <property type="entry name" value="Esterase-like"/>
</dbReference>
<dbReference type="PANTHER" id="PTHR48098:SF1">
    <property type="entry name" value="DIACYLGLYCEROL ACYLTRANSFERASE_MYCOLYLTRANSFERASE AG85A"/>
    <property type="match status" value="1"/>
</dbReference>
<comment type="caution">
    <text evidence="3">The sequence shown here is derived from an EMBL/GenBank/DDBJ whole genome shotgun (WGS) entry which is preliminary data.</text>
</comment>
<gene>
    <name evidence="3" type="ORF">H9751_00945</name>
</gene>
<dbReference type="Pfam" id="PF00756">
    <property type="entry name" value="Esterase"/>
    <property type="match status" value="1"/>
</dbReference>
<evidence type="ECO:0000313" key="3">
    <source>
        <dbReference type="EMBL" id="HJC84122.1"/>
    </source>
</evidence>
<feature type="chain" id="PRO_5039300801" evidence="2">
    <location>
        <begin position="31"/>
        <end position="458"/>
    </location>
</feature>
<proteinExistence type="predicted"/>
<dbReference type="SUPFAM" id="SSF53474">
    <property type="entry name" value="alpha/beta-Hydrolases"/>
    <property type="match status" value="1"/>
</dbReference>
<evidence type="ECO:0000256" key="1">
    <source>
        <dbReference type="SAM" id="MobiDB-lite"/>
    </source>
</evidence>
<sequence>MNKRAITRVAAAAIATALPLSVISVTPALAGIAQGETEIVAQDAAEPAAEKATISEPFETLADAEADGYVPEDNASWRDFVYQDSGERYTRMEELKVHSPSMDRDIPFVTIRAKENAENAPTVYLLNGADGGEGIANWLKQTNAVDFYGNQIGNVNVVIPMAGAFSYYTDWQEPNENLDKDGNGNGNKQMWETFLTQELPDAMEDDHLRTSSDKRGLIGMSMTASTALVYGQQYPGKYDSIASYSGCPATSGQWEPTVQIVLDRAPASYDQMWGDPNGDVAKRNDALINAAKLKDQRNVYISSGSGLMGEHDVPSGDRLNGNLLGSITPATEGGVIEGMTAWCTHLMKAETDKAGISQASNNLVYNFRNTGTHQWGYWQDDMFESWPVISEGLWEGSAGKARQQTEDAKAAYLAANPGAGNAGSTPVSSLPSLEDITAAAETEDDGGNEDGGDAEGAE</sequence>
<reference evidence="3" key="2">
    <citation type="submission" date="2021-04" db="EMBL/GenBank/DDBJ databases">
        <authorList>
            <person name="Gilroy R."/>
        </authorList>
    </citation>
    <scope>NUCLEOTIDE SEQUENCE</scope>
    <source>
        <strain evidence="3">ChiHjej13B12-4958</strain>
    </source>
</reference>